<protein>
    <submittedName>
        <fullName evidence="2">Hydrolase</fullName>
    </submittedName>
</protein>
<organism evidence="2 3">
    <name type="scientific">Streptomyces noursei</name>
    <name type="common">Streptomyces albulus</name>
    <dbReference type="NCBI Taxonomy" id="1971"/>
    <lineage>
        <taxon>Bacteria</taxon>
        <taxon>Bacillati</taxon>
        <taxon>Actinomycetota</taxon>
        <taxon>Actinomycetes</taxon>
        <taxon>Kitasatosporales</taxon>
        <taxon>Streptomycetaceae</taxon>
        <taxon>Streptomyces</taxon>
    </lineage>
</organism>
<dbReference type="RefSeq" id="WP_016573620.1">
    <property type="nucleotide sequence ID" value="NZ_BHXC01000002.1"/>
</dbReference>
<reference evidence="2 3" key="1">
    <citation type="journal article" date="2019" name="Microbiol. Resour. Announc.">
        <title>Draft Genome Sequence of the Most Traditional epsilon-Poly-l-Lysine Producer, Streptomyces albulus NBRC14147.</title>
        <authorList>
            <person name="Yamanaka K."/>
            <person name="Hamano Y."/>
        </authorList>
    </citation>
    <scope>NUCLEOTIDE SEQUENCE [LARGE SCALE GENOMIC DNA]</scope>
    <source>
        <strain evidence="2 3">NBRC 14147</strain>
    </source>
</reference>
<dbReference type="PANTHER" id="PTHR46649:SF4">
    <property type="entry name" value="HALOACID DEHALOGENASE-LIKE HYDROLASE (HAD) SUPERFAMILY PROTEIN"/>
    <property type="match status" value="1"/>
</dbReference>
<name>A0A401QQY2_STRNR</name>
<dbReference type="Gene3D" id="3.40.50.1000">
    <property type="entry name" value="HAD superfamily/HAD-like"/>
    <property type="match status" value="1"/>
</dbReference>
<dbReference type="InterPro" id="IPR036412">
    <property type="entry name" value="HAD-like_sf"/>
</dbReference>
<dbReference type="SFLD" id="SFLDS00003">
    <property type="entry name" value="Haloacid_Dehalogenase"/>
    <property type="match status" value="1"/>
</dbReference>
<dbReference type="Pfam" id="PF00702">
    <property type="entry name" value="Hydrolase"/>
    <property type="match status" value="1"/>
</dbReference>
<proteinExistence type="predicted"/>
<feature type="region of interest" description="Disordered" evidence="1">
    <location>
        <begin position="1"/>
        <end position="21"/>
    </location>
</feature>
<sequence length="245" mass="26030">MHRIPVCGPEGPLRVRPDASRSAAEPPVRAVLFDFSGTLFQIRPYADRIRDVLPQPVDDAAMERILNGLEAGLADPVVVAAQRARDVSPEAHRHAFTTWYASAPELARVADDLYAQLRSPANWLPYADGAATLRCLAAHGLALGVVSDVGWDLRPTFAHHGLDSSFSSWVHSYEHATEKPDPRLFHHACAELGVEPAATLMVGDHPAKDGGAAGAGLRSYVLPAGAAPGAHRGLAAVLRLAGIDA</sequence>
<gene>
    <name evidence="2" type="ORF">SALB_00443</name>
</gene>
<evidence type="ECO:0000313" key="3">
    <source>
        <dbReference type="Proteomes" id="UP000288351"/>
    </source>
</evidence>
<dbReference type="SFLD" id="SFLDG01129">
    <property type="entry name" value="C1.5:_HAD__Beta-PGM__Phosphata"/>
    <property type="match status" value="1"/>
</dbReference>
<dbReference type="InterPro" id="IPR006439">
    <property type="entry name" value="HAD-SF_hydro_IA"/>
</dbReference>
<dbReference type="AlphaFoldDB" id="A0A401QQY2"/>
<comment type="caution">
    <text evidence="2">The sequence shown here is derived from an EMBL/GenBank/DDBJ whole genome shotgun (WGS) entry which is preliminary data.</text>
</comment>
<dbReference type="PRINTS" id="PR00413">
    <property type="entry name" value="HADHALOGNASE"/>
</dbReference>
<dbReference type="PANTHER" id="PTHR46649">
    <property type="match status" value="1"/>
</dbReference>
<dbReference type="InterPro" id="IPR023214">
    <property type="entry name" value="HAD_sf"/>
</dbReference>
<dbReference type="NCBIfam" id="TIGR01549">
    <property type="entry name" value="HAD-SF-IA-v1"/>
    <property type="match status" value="1"/>
</dbReference>
<accession>A0A401QQY2</accession>
<dbReference type="SUPFAM" id="SSF56784">
    <property type="entry name" value="HAD-like"/>
    <property type="match status" value="1"/>
</dbReference>
<dbReference type="Proteomes" id="UP000288351">
    <property type="component" value="Unassembled WGS sequence"/>
</dbReference>
<evidence type="ECO:0000256" key="1">
    <source>
        <dbReference type="SAM" id="MobiDB-lite"/>
    </source>
</evidence>
<dbReference type="EMBL" id="BHXC01000002">
    <property type="protein sequence ID" value="GCB87774.1"/>
    <property type="molecule type" value="Genomic_DNA"/>
</dbReference>
<dbReference type="GO" id="GO:0016787">
    <property type="term" value="F:hydrolase activity"/>
    <property type="evidence" value="ECO:0007669"/>
    <property type="project" value="UniProtKB-KW"/>
</dbReference>
<evidence type="ECO:0000313" key="2">
    <source>
        <dbReference type="EMBL" id="GCB87774.1"/>
    </source>
</evidence>
<keyword evidence="2" id="KW-0378">Hydrolase</keyword>